<reference evidence="2 3" key="1">
    <citation type="submission" date="2008-06" db="EMBL/GenBank/DDBJ databases">
        <title>Complete sequence of Chloroherpeton thalassium ATCC 35110.</title>
        <authorList>
            <consortium name="US DOE Joint Genome Institute"/>
            <person name="Lucas S."/>
            <person name="Copeland A."/>
            <person name="Lapidus A."/>
            <person name="Glavina del Rio T."/>
            <person name="Dalin E."/>
            <person name="Tice H."/>
            <person name="Bruce D."/>
            <person name="Goodwin L."/>
            <person name="Pitluck S."/>
            <person name="Schmutz J."/>
            <person name="Larimer F."/>
            <person name="Land M."/>
            <person name="Hauser L."/>
            <person name="Kyrpides N."/>
            <person name="Mikhailova N."/>
            <person name="Liu Z."/>
            <person name="Li T."/>
            <person name="Zhao F."/>
            <person name="Overmann J."/>
            <person name="Bryant D.A."/>
            <person name="Richardson P."/>
        </authorList>
    </citation>
    <scope>NUCLEOTIDE SEQUENCE [LARGE SCALE GENOMIC DNA]</scope>
    <source>
        <strain evidence="3">ATCC 35110 / GB-78</strain>
    </source>
</reference>
<dbReference type="KEGG" id="cts:Ctha_1307"/>
<evidence type="ECO:0000313" key="2">
    <source>
        <dbReference type="EMBL" id="ACF13770.1"/>
    </source>
</evidence>
<dbReference type="RefSeq" id="WP_012499854.1">
    <property type="nucleotide sequence ID" value="NC_011026.1"/>
</dbReference>
<organism evidence="2 3">
    <name type="scientific">Chloroherpeton thalassium (strain ATCC 35110 / GB-78)</name>
    <dbReference type="NCBI Taxonomy" id="517418"/>
    <lineage>
        <taxon>Bacteria</taxon>
        <taxon>Pseudomonadati</taxon>
        <taxon>Chlorobiota</taxon>
        <taxon>Chlorobiia</taxon>
        <taxon>Chlorobiales</taxon>
        <taxon>Chloroherpetonaceae</taxon>
        <taxon>Chloroherpeton</taxon>
    </lineage>
</organism>
<dbReference type="OrthoDB" id="597919at2"/>
<proteinExistence type="predicted"/>
<dbReference type="eggNOG" id="ENOG5032SE4">
    <property type="taxonomic scope" value="Bacteria"/>
</dbReference>
<keyword evidence="3" id="KW-1185">Reference proteome</keyword>
<dbReference type="HOGENOM" id="CLU_1902944_0_0_10"/>
<dbReference type="AlphaFoldDB" id="B3QZ77"/>
<feature type="region of interest" description="Disordered" evidence="1">
    <location>
        <begin position="125"/>
        <end position="144"/>
    </location>
</feature>
<dbReference type="EMBL" id="CP001100">
    <property type="protein sequence ID" value="ACF13770.1"/>
    <property type="molecule type" value="Genomic_DNA"/>
</dbReference>
<evidence type="ECO:0000256" key="1">
    <source>
        <dbReference type="SAM" id="MobiDB-lite"/>
    </source>
</evidence>
<evidence type="ECO:0000313" key="3">
    <source>
        <dbReference type="Proteomes" id="UP000001208"/>
    </source>
</evidence>
<accession>B3QZ77</accession>
<sequence length="144" mass="16324">MNTNLSDKAIELLEETLDGPGMTEFGKISRDMEKIFTENPNPTYDDAVRIITEYFTEKGEAAAFISKWIAASNSNCKAYEISDEEKPKAMLADLGMFRFMSFLEKQGFTEEQIYTIFAGAAEQIDEDDDDLEPPKCSCNKDHKH</sequence>
<dbReference type="Proteomes" id="UP000001208">
    <property type="component" value="Chromosome"/>
</dbReference>
<gene>
    <name evidence="2" type="ordered locus">Ctha_1307</name>
</gene>
<protein>
    <submittedName>
        <fullName evidence="2">Uncharacterized protein</fullName>
    </submittedName>
</protein>
<name>B3QZ77_CHLT3</name>